<dbReference type="InterPro" id="IPR003111">
    <property type="entry name" value="Lon_prtase_N"/>
</dbReference>
<dbReference type="PROSITE" id="PS51787">
    <property type="entry name" value="LON_N"/>
    <property type="match status" value="1"/>
</dbReference>
<dbReference type="InterPro" id="IPR046336">
    <property type="entry name" value="Lon_prtase_N_sf"/>
</dbReference>
<feature type="domain" description="Lon N-terminal" evidence="1">
    <location>
        <begin position="15"/>
        <end position="209"/>
    </location>
</feature>
<dbReference type="AlphaFoldDB" id="A0A8J4M6V9"/>
<name>A0A8J4M6V9_9PROT</name>
<evidence type="ECO:0000313" key="2">
    <source>
        <dbReference type="EMBL" id="HGC44201.1"/>
    </source>
</evidence>
<reference evidence="2" key="1">
    <citation type="journal article" date="2020" name="mSystems">
        <title>Genome- and Community-Level Interaction Insights into Carbon Utilization and Element Cycling Functions of Hydrothermarchaeota in Hydrothermal Sediment.</title>
        <authorList>
            <person name="Zhou Z."/>
            <person name="Liu Y."/>
            <person name="Xu W."/>
            <person name="Pan J."/>
            <person name="Luo Z.H."/>
            <person name="Li M."/>
        </authorList>
    </citation>
    <scope>NUCLEOTIDE SEQUENCE</scope>
    <source>
        <strain evidence="2">SpSt-997</strain>
    </source>
</reference>
<dbReference type="EMBL" id="DTQM01000256">
    <property type="protein sequence ID" value="HGC44201.1"/>
    <property type="molecule type" value="Genomic_DNA"/>
</dbReference>
<dbReference type="SMART" id="SM00464">
    <property type="entry name" value="LON"/>
    <property type="match status" value="1"/>
</dbReference>
<dbReference type="SUPFAM" id="SSF88697">
    <property type="entry name" value="PUA domain-like"/>
    <property type="match status" value="1"/>
</dbReference>
<protein>
    <submittedName>
        <fullName evidence="2">Peptidase S16</fullName>
    </submittedName>
</protein>
<sequence length="221" mass="24288">MLRFHPRLEDLPEIFPVFPLTGALLMPEGRLPLNIFEPRYLAMVEDALAAGRMFGMIQPDPARPRGEFGPGLYRVGCLGRVSSFSETEDGRYLITLTGVIRFVVAGEVEVRRGYRRVRGDFTGYAGDLDRGATLPSLDRARLGVLLRAYFARQRYEVEWEAIEAMPAALLLATLAMICPFEPAEKQALLEAPDLAARAQALRALLEIALASGAVLSSHATG</sequence>
<dbReference type="PANTHER" id="PTHR46732">
    <property type="entry name" value="ATP-DEPENDENT PROTEASE LA (LON) DOMAIN PROTEIN"/>
    <property type="match status" value="1"/>
</dbReference>
<gene>
    <name evidence="2" type="ORF">ENY07_13430</name>
</gene>
<accession>A0A8J4M6V9</accession>
<organism evidence="2">
    <name type="scientific">Acidicaldus sp</name>
    <dbReference type="NCBI Taxonomy" id="1872105"/>
    <lineage>
        <taxon>Bacteria</taxon>
        <taxon>Pseudomonadati</taxon>
        <taxon>Pseudomonadota</taxon>
        <taxon>Alphaproteobacteria</taxon>
        <taxon>Acetobacterales</taxon>
        <taxon>Acetobacteraceae</taxon>
        <taxon>Acidicaldus</taxon>
    </lineage>
</organism>
<dbReference type="InterPro" id="IPR015947">
    <property type="entry name" value="PUA-like_sf"/>
</dbReference>
<evidence type="ECO:0000259" key="1">
    <source>
        <dbReference type="PROSITE" id="PS51787"/>
    </source>
</evidence>
<dbReference type="PANTHER" id="PTHR46732:SF8">
    <property type="entry name" value="ATP-DEPENDENT PROTEASE LA (LON) DOMAIN PROTEIN"/>
    <property type="match status" value="1"/>
</dbReference>
<comment type="caution">
    <text evidence="2">The sequence shown here is derived from an EMBL/GenBank/DDBJ whole genome shotgun (WGS) entry which is preliminary data.</text>
</comment>
<dbReference type="Gene3D" id="2.30.130.40">
    <property type="entry name" value="LON domain-like"/>
    <property type="match status" value="1"/>
</dbReference>
<proteinExistence type="predicted"/>
<dbReference type="Pfam" id="PF02190">
    <property type="entry name" value="LON_substr_bdg"/>
    <property type="match status" value="1"/>
</dbReference>